<dbReference type="Gene3D" id="3.40.1580.10">
    <property type="entry name" value="SMI1/KNR4-like"/>
    <property type="match status" value="1"/>
</dbReference>
<evidence type="ECO:0000313" key="3">
    <source>
        <dbReference type="EMBL" id="QIQ05110.1"/>
    </source>
</evidence>
<protein>
    <submittedName>
        <fullName evidence="3">SMI1/KNR4 family protein</fullName>
    </submittedName>
</protein>
<organism evidence="3 4">
    <name type="scientific">Streptomyces liangshanensis</name>
    <dbReference type="NCBI Taxonomy" id="2717324"/>
    <lineage>
        <taxon>Bacteria</taxon>
        <taxon>Bacillati</taxon>
        <taxon>Actinomycetota</taxon>
        <taxon>Actinomycetes</taxon>
        <taxon>Kitasatosporales</taxon>
        <taxon>Streptomycetaceae</taxon>
        <taxon>Streptomyces</taxon>
    </lineage>
</organism>
<dbReference type="SMART" id="SM00860">
    <property type="entry name" value="SMI1_KNR4"/>
    <property type="match status" value="1"/>
</dbReference>
<dbReference type="RefSeq" id="WP_167033623.1">
    <property type="nucleotide sequence ID" value="NZ_CP050177.1"/>
</dbReference>
<dbReference type="InterPro" id="IPR037883">
    <property type="entry name" value="Knr4/Smi1-like_sf"/>
</dbReference>
<keyword evidence="4" id="KW-1185">Reference proteome</keyword>
<accession>A0A6G9H3Q5</accession>
<proteinExistence type="predicted"/>
<name>A0A6G9H3Q5_9ACTN</name>
<reference evidence="3 4" key="1">
    <citation type="submission" date="2020-03" db="EMBL/GenBank/DDBJ databases">
        <title>A novel species.</title>
        <authorList>
            <person name="Gao J."/>
        </authorList>
    </citation>
    <scope>NUCLEOTIDE SEQUENCE [LARGE SCALE GENOMIC DNA]</scope>
    <source>
        <strain evidence="3 4">QMT-12</strain>
    </source>
</reference>
<dbReference type="InterPro" id="IPR018958">
    <property type="entry name" value="Knr4/Smi1-like_dom"/>
</dbReference>
<feature type="domain" description="Knr4/Smi1-like" evidence="2">
    <location>
        <begin position="43"/>
        <end position="171"/>
    </location>
</feature>
<dbReference type="KEGG" id="slia:HA039_25065"/>
<sequence length="578" mass="62820">MKIYNWRPFLDRWSADWIDSPHAEGREDAAEEVVRDRWLGFAPAGAERISGLEERLGTELPPSFRSFLAVTDGWRPAGTAVELLGTVDGVHWHKGAELQELYESGLDEGASDGEVLRAGMWGRALQLSVASDLTDLLLDPGDVNADGEWAAYLYRSWSGEPPVRYESFLDLMQALFRDFHRSSAVPEFVNATTRELDAAVEEARVACLAGEDIDGQLDVFEDAVEHGRPRAGGFRTELAALLDGRPGDAGARLLPYEPDGPFRVAVDTAREQARWGDTDAAWRTLATAVGTWEPHGNEHVAPVGLLADPVLGPVITPERGRYLLETPRGGGRRAGGGEGLGEAGEGWDAPGLVSREVGLTWLADHVAQPGDYRFVLVRGVSPREVAARVGEGVLLPPGDEGEFQRRSFGPDARPMVRVGTAGEGWSFAFGTVLEPFRSGQLADPGERASRGTEAVTVWVERGDTAAARPGAFYFSYAEDGRRVYGFAVRGDEIEEWGDVPEALDPEELFPGAEVPEDVEEEYVEHEEYAGPAPVALDVDDEFEALDALTDFFGVALPQLALRRGRLHAVAAGPWIAAR</sequence>
<dbReference type="AlphaFoldDB" id="A0A6G9H3Q5"/>
<evidence type="ECO:0000259" key="2">
    <source>
        <dbReference type="SMART" id="SM00860"/>
    </source>
</evidence>
<gene>
    <name evidence="3" type="ORF">HA039_25065</name>
</gene>
<dbReference type="EMBL" id="CP050177">
    <property type="protein sequence ID" value="QIQ05110.1"/>
    <property type="molecule type" value="Genomic_DNA"/>
</dbReference>
<feature type="compositionally biased region" description="Gly residues" evidence="1">
    <location>
        <begin position="328"/>
        <end position="344"/>
    </location>
</feature>
<evidence type="ECO:0000256" key="1">
    <source>
        <dbReference type="SAM" id="MobiDB-lite"/>
    </source>
</evidence>
<dbReference type="Proteomes" id="UP000501179">
    <property type="component" value="Chromosome"/>
</dbReference>
<feature type="region of interest" description="Disordered" evidence="1">
    <location>
        <begin position="323"/>
        <end position="347"/>
    </location>
</feature>
<evidence type="ECO:0000313" key="4">
    <source>
        <dbReference type="Proteomes" id="UP000501179"/>
    </source>
</evidence>
<dbReference type="SUPFAM" id="SSF160631">
    <property type="entry name" value="SMI1/KNR4-like"/>
    <property type="match status" value="1"/>
</dbReference>